<dbReference type="EMBL" id="PGGK01000019">
    <property type="protein sequence ID" value="TGC07034.1"/>
    <property type="molecule type" value="Genomic_DNA"/>
</dbReference>
<protein>
    <submittedName>
        <fullName evidence="2">Heat-shock protein</fullName>
    </submittedName>
</protein>
<feature type="transmembrane region" description="Helical" evidence="1">
    <location>
        <begin position="45"/>
        <end position="63"/>
    </location>
</feature>
<comment type="caution">
    <text evidence="2">The sequence shown here is derived from an EMBL/GenBank/DDBJ whole genome shotgun (WGS) entry which is preliminary data.</text>
</comment>
<sequence>MTMEFNADNPFVQAIAVSTTLAVFMIGVAMGIMRLASTGSPSVPLPIILLIFAVIFIAGSVYFENRGADYVGSMIGGGIASFAATFSATAFFTGIRYAMEGGISTLGWEQIISALAICMVASMLIIRMLQHKLQSVY</sequence>
<dbReference type="AlphaFoldDB" id="A0A4E0QX58"/>
<reference evidence="2 3" key="1">
    <citation type="submission" date="2017-11" db="EMBL/GenBank/DDBJ databases">
        <title>Isolation and Characterization of Methanogenic Archaea from Saline Meromictic Lake at Siberia.</title>
        <authorList>
            <person name="Shen Y."/>
            <person name="Huang H.-H."/>
            <person name="Lai M.-C."/>
            <person name="Chen S.-C."/>
        </authorList>
    </citation>
    <scope>NUCLEOTIDE SEQUENCE [LARGE SCALE GENOMIC DNA]</scope>
    <source>
        <strain evidence="2 3">SY-01</strain>
    </source>
</reference>
<keyword evidence="1" id="KW-1133">Transmembrane helix</keyword>
<keyword evidence="3" id="KW-1185">Reference proteome</keyword>
<feature type="transmembrane region" description="Helical" evidence="1">
    <location>
        <begin position="75"/>
        <end position="99"/>
    </location>
</feature>
<gene>
    <name evidence="2" type="ORF">CUN85_12130</name>
</gene>
<keyword evidence="1" id="KW-0812">Transmembrane</keyword>
<dbReference type="OrthoDB" id="141678at2157"/>
<feature type="transmembrane region" description="Helical" evidence="1">
    <location>
        <begin position="12"/>
        <end position="33"/>
    </location>
</feature>
<proteinExistence type="predicted"/>
<evidence type="ECO:0000256" key="1">
    <source>
        <dbReference type="SAM" id="Phobius"/>
    </source>
</evidence>
<name>A0A4E0QX58_9EURY</name>
<accession>A0A4E0QX58</accession>
<dbReference type="RefSeq" id="WP_135390561.1">
    <property type="nucleotide sequence ID" value="NZ_PGGK01000019.1"/>
</dbReference>
<organism evidence="2 3">
    <name type="scientific">Methanolobus halotolerans</name>
    <dbReference type="NCBI Taxonomy" id="2052935"/>
    <lineage>
        <taxon>Archaea</taxon>
        <taxon>Methanobacteriati</taxon>
        <taxon>Methanobacteriota</taxon>
        <taxon>Stenosarchaea group</taxon>
        <taxon>Methanomicrobia</taxon>
        <taxon>Methanosarcinales</taxon>
        <taxon>Methanosarcinaceae</taxon>
        <taxon>Methanolobus</taxon>
    </lineage>
</organism>
<keyword evidence="1" id="KW-0472">Membrane</keyword>
<dbReference type="Proteomes" id="UP000297295">
    <property type="component" value="Unassembled WGS sequence"/>
</dbReference>
<evidence type="ECO:0000313" key="3">
    <source>
        <dbReference type="Proteomes" id="UP000297295"/>
    </source>
</evidence>
<evidence type="ECO:0000313" key="2">
    <source>
        <dbReference type="EMBL" id="TGC07034.1"/>
    </source>
</evidence>
<feature type="transmembrane region" description="Helical" evidence="1">
    <location>
        <begin position="111"/>
        <end position="129"/>
    </location>
</feature>